<reference evidence="1" key="1">
    <citation type="journal article" date="2020" name="Cell">
        <title>Large-Scale Comparative Analyses of Tick Genomes Elucidate Their Genetic Diversity and Vector Capacities.</title>
        <authorList>
            <consortium name="Tick Genome and Microbiome Consortium (TIGMIC)"/>
            <person name="Jia N."/>
            <person name="Wang J."/>
            <person name="Shi W."/>
            <person name="Du L."/>
            <person name="Sun Y."/>
            <person name="Zhan W."/>
            <person name="Jiang J.F."/>
            <person name="Wang Q."/>
            <person name="Zhang B."/>
            <person name="Ji P."/>
            <person name="Bell-Sakyi L."/>
            <person name="Cui X.M."/>
            <person name="Yuan T.T."/>
            <person name="Jiang B.G."/>
            <person name="Yang W.F."/>
            <person name="Lam T.T."/>
            <person name="Chang Q.C."/>
            <person name="Ding S.J."/>
            <person name="Wang X.J."/>
            <person name="Zhu J.G."/>
            <person name="Ruan X.D."/>
            <person name="Zhao L."/>
            <person name="Wei J.T."/>
            <person name="Ye R.Z."/>
            <person name="Que T.C."/>
            <person name="Du C.H."/>
            <person name="Zhou Y.H."/>
            <person name="Cheng J.X."/>
            <person name="Dai P.F."/>
            <person name="Guo W.B."/>
            <person name="Han X.H."/>
            <person name="Huang E.J."/>
            <person name="Li L.F."/>
            <person name="Wei W."/>
            <person name="Gao Y.C."/>
            <person name="Liu J.Z."/>
            <person name="Shao H.Z."/>
            <person name="Wang X."/>
            <person name="Wang C.C."/>
            <person name="Yang T.C."/>
            <person name="Huo Q.B."/>
            <person name="Li W."/>
            <person name="Chen H.Y."/>
            <person name="Chen S.E."/>
            <person name="Zhou L.G."/>
            <person name="Ni X.B."/>
            <person name="Tian J.H."/>
            <person name="Sheng Y."/>
            <person name="Liu T."/>
            <person name="Pan Y.S."/>
            <person name="Xia L.Y."/>
            <person name="Li J."/>
            <person name="Zhao F."/>
            <person name="Cao W.C."/>
        </authorList>
    </citation>
    <scope>NUCLEOTIDE SEQUENCE</scope>
    <source>
        <strain evidence="1">Rmic-2018</strain>
    </source>
</reference>
<comment type="caution">
    <text evidence="1">The sequence shown here is derived from an EMBL/GenBank/DDBJ whole genome shotgun (WGS) entry which is preliminary data.</text>
</comment>
<name>A0A9J6D6U1_RHIMP</name>
<dbReference type="Proteomes" id="UP000821866">
    <property type="component" value="Chromosome 9"/>
</dbReference>
<evidence type="ECO:0000313" key="2">
    <source>
        <dbReference type="Proteomes" id="UP000821866"/>
    </source>
</evidence>
<protein>
    <recommendedName>
        <fullName evidence="3">Tick transposon</fullName>
    </recommendedName>
</protein>
<gene>
    <name evidence="1" type="ORF">HPB51_021700</name>
</gene>
<evidence type="ECO:0000313" key="1">
    <source>
        <dbReference type="EMBL" id="KAH8009902.1"/>
    </source>
</evidence>
<keyword evidence="2" id="KW-1185">Reference proteome</keyword>
<proteinExistence type="predicted"/>
<dbReference type="AlphaFoldDB" id="A0A9J6D6U1"/>
<sequence>MAIGCHERFAIEAFQGDLGWSSFEARKARSNATYKGRLRLVDNEWWPRRLFRYASLTGRQTQWCTHLGSLKRKFGFFANPVIEDKMYKWAHAVKTVCEEERELWRRAMEDKSTLLTYRTHKTDIGMEPFYDNSGGNALIFEAWQEPCVRWHTVAGSTHLRTWPGPYAKYVAPKRRLQNTSSSAALTCARVT</sequence>
<evidence type="ECO:0008006" key="3">
    <source>
        <dbReference type="Google" id="ProtNLM"/>
    </source>
</evidence>
<dbReference type="EMBL" id="JABSTU010000011">
    <property type="protein sequence ID" value="KAH8009902.1"/>
    <property type="molecule type" value="Genomic_DNA"/>
</dbReference>
<accession>A0A9J6D6U1</accession>
<reference evidence="1" key="2">
    <citation type="submission" date="2021-09" db="EMBL/GenBank/DDBJ databases">
        <authorList>
            <person name="Jia N."/>
            <person name="Wang J."/>
            <person name="Shi W."/>
            <person name="Du L."/>
            <person name="Sun Y."/>
            <person name="Zhan W."/>
            <person name="Jiang J."/>
            <person name="Wang Q."/>
            <person name="Zhang B."/>
            <person name="Ji P."/>
            <person name="Sakyi L.B."/>
            <person name="Cui X."/>
            <person name="Yuan T."/>
            <person name="Jiang B."/>
            <person name="Yang W."/>
            <person name="Lam T.T.-Y."/>
            <person name="Chang Q."/>
            <person name="Ding S."/>
            <person name="Wang X."/>
            <person name="Zhu J."/>
            <person name="Ruan X."/>
            <person name="Zhao L."/>
            <person name="Wei J."/>
            <person name="Que T."/>
            <person name="Du C."/>
            <person name="Cheng J."/>
            <person name="Dai P."/>
            <person name="Han X."/>
            <person name="Huang E."/>
            <person name="Gao Y."/>
            <person name="Liu J."/>
            <person name="Shao H."/>
            <person name="Ye R."/>
            <person name="Li L."/>
            <person name="Wei W."/>
            <person name="Wang X."/>
            <person name="Wang C."/>
            <person name="Huo Q."/>
            <person name="Li W."/>
            <person name="Guo W."/>
            <person name="Chen H."/>
            <person name="Chen S."/>
            <person name="Zhou L."/>
            <person name="Zhou L."/>
            <person name="Ni X."/>
            <person name="Tian J."/>
            <person name="Zhou Y."/>
            <person name="Sheng Y."/>
            <person name="Liu T."/>
            <person name="Pan Y."/>
            <person name="Xia L."/>
            <person name="Li J."/>
            <person name="Zhao F."/>
            <person name="Cao W."/>
        </authorList>
    </citation>
    <scope>NUCLEOTIDE SEQUENCE</scope>
    <source>
        <strain evidence="1">Rmic-2018</strain>
        <tissue evidence="1">Larvae</tissue>
    </source>
</reference>
<organism evidence="1 2">
    <name type="scientific">Rhipicephalus microplus</name>
    <name type="common">Cattle tick</name>
    <name type="synonym">Boophilus microplus</name>
    <dbReference type="NCBI Taxonomy" id="6941"/>
    <lineage>
        <taxon>Eukaryota</taxon>
        <taxon>Metazoa</taxon>
        <taxon>Ecdysozoa</taxon>
        <taxon>Arthropoda</taxon>
        <taxon>Chelicerata</taxon>
        <taxon>Arachnida</taxon>
        <taxon>Acari</taxon>
        <taxon>Parasitiformes</taxon>
        <taxon>Ixodida</taxon>
        <taxon>Ixodoidea</taxon>
        <taxon>Ixodidae</taxon>
        <taxon>Rhipicephalinae</taxon>
        <taxon>Rhipicephalus</taxon>
        <taxon>Boophilus</taxon>
    </lineage>
</organism>